<dbReference type="Pfam" id="PF05015">
    <property type="entry name" value="HigB-like_toxin"/>
    <property type="match status" value="1"/>
</dbReference>
<geneLocation type="plasmid" evidence="1 2">
    <name>AZO_p3</name>
</geneLocation>
<evidence type="ECO:0000313" key="2">
    <source>
        <dbReference type="Proteomes" id="UP000005667"/>
    </source>
</evidence>
<dbReference type="AlphaFoldDB" id="G7ZEG5"/>
<dbReference type="RefSeq" id="WP_014249557.1">
    <property type="nucleotide sequence ID" value="NC_016623.1"/>
</dbReference>
<keyword evidence="1" id="KW-0614">Plasmid</keyword>
<dbReference type="SUPFAM" id="SSF143011">
    <property type="entry name" value="RelE-like"/>
    <property type="match status" value="1"/>
</dbReference>
<dbReference type="HOGENOM" id="CLU_155111_1_1_5"/>
<dbReference type="Proteomes" id="UP000005667">
    <property type="component" value="Plasmid AZO_p3"/>
</dbReference>
<keyword evidence="2" id="KW-1185">Reference proteome</keyword>
<dbReference type="OrthoDB" id="9801102at2"/>
<proteinExistence type="predicted"/>
<dbReference type="EMBL" id="FQ311871">
    <property type="protein sequence ID" value="CBS90116.1"/>
    <property type="molecule type" value="Genomic_DNA"/>
</dbReference>
<protein>
    <submittedName>
        <fullName evidence="1">Plasmid maintenance system killer protein</fullName>
    </submittedName>
</protein>
<gene>
    <name evidence="1" type="ordered locus">AZOLI_p30281</name>
</gene>
<dbReference type="PANTHER" id="PTHR40266">
    <property type="entry name" value="TOXIN HIGB-1"/>
    <property type="match status" value="1"/>
</dbReference>
<accession>G7ZEG5</accession>
<evidence type="ECO:0000313" key="1">
    <source>
        <dbReference type="EMBL" id="CBS90116.1"/>
    </source>
</evidence>
<dbReference type="Gene3D" id="3.30.2310.20">
    <property type="entry name" value="RelE-like"/>
    <property type="match status" value="1"/>
</dbReference>
<dbReference type="PANTHER" id="PTHR40266:SF2">
    <property type="entry name" value="TOXIN HIGB-1"/>
    <property type="match status" value="1"/>
</dbReference>
<dbReference type="KEGG" id="ali:AZOLI_p30281"/>
<dbReference type="InterPro" id="IPR035093">
    <property type="entry name" value="RelE/ParE_toxin_dom_sf"/>
</dbReference>
<sequence length="92" mass="10640">MIRSFRDRQTKALYEGETVRQFTTVSKVAARKLDMLNAAAVLEDLRSPPGNRLEALKGDRAGQHSIRINDQWRLCFVWREDGAHDVEIVDYH</sequence>
<reference evidence="2" key="1">
    <citation type="journal article" date="2011" name="PLoS Genet.">
        <title>Azospirillum genomes reveal transition of bacteria from aquatic to terrestrial environments.</title>
        <authorList>
            <person name="Wisniewski-Dye F."/>
            <person name="Borziak K."/>
            <person name="Khalsa-Moyers G."/>
            <person name="Alexandre G."/>
            <person name="Sukharnikov L.O."/>
            <person name="Wuichet K."/>
            <person name="Hurst G.B."/>
            <person name="McDonald W.H."/>
            <person name="Robertson J.S."/>
            <person name="Barbe V."/>
            <person name="Calteau A."/>
            <person name="Rouy Z."/>
            <person name="Mangenot S."/>
            <person name="Prigent-Combaret C."/>
            <person name="Normand P."/>
            <person name="Boyer M."/>
            <person name="Siguier P."/>
            <person name="Dessaux Y."/>
            <person name="Elmerich C."/>
            <person name="Condemine G."/>
            <person name="Krishnen G."/>
            <person name="Kennedy I."/>
            <person name="Paterson A.H."/>
            <person name="Gonzalez V."/>
            <person name="Mavingui P."/>
            <person name="Zhulin I.B."/>
        </authorList>
    </citation>
    <scope>NUCLEOTIDE SEQUENCE [LARGE SCALE GENOMIC DNA]</scope>
    <source>
        <strain evidence="2">4B</strain>
    </source>
</reference>
<dbReference type="InterPro" id="IPR007711">
    <property type="entry name" value="HigB-1"/>
</dbReference>
<organism evidence="1 2">
    <name type="scientific">Azospirillum lipoferum (strain 4B)</name>
    <dbReference type="NCBI Taxonomy" id="862719"/>
    <lineage>
        <taxon>Bacteria</taxon>
        <taxon>Pseudomonadati</taxon>
        <taxon>Pseudomonadota</taxon>
        <taxon>Alphaproteobacteria</taxon>
        <taxon>Rhodospirillales</taxon>
        <taxon>Azospirillaceae</taxon>
        <taxon>Azospirillum</taxon>
    </lineage>
</organism>
<name>G7ZEG5_AZOL4</name>